<protein>
    <submittedName>
        <fullName evidence="2">Uncharacterized protein</fullName>
    </submittedName>
</protein>
<evidence type="ECO:0000313" key="2">
    <source>
        <dbReference type="EMBL" id="CAE4648089.1"/>
    </source>
</evidence>
<evidence type="ECO:0000256" key="1">
    <source>
        <dbReference type="SAM" id="MobiDB-lite"/>
    </source>
</evidence>
<organism evidence="2">
    <name type="scientific">Alexandrium monilatum</name>
    <dbReference type="NCBI Taxonomy" id="311494"/>
    <lineage>
        <taxon>Eukaryota</taxon>
        <taxon>Sar</taxon>
        <taxon>Alveolata</taxon>
        <taxon>Dinophyceae</taxon>
        <taxon>Gonyaulacales</taxon>
        <taxon>Pyrocystaceae</taxon>
        <taxon>Alexandrium</taxon>
    </lineage>
</organism>
<feature type="region of interest" description="Disordered" evidence="1">
    <location>
        <begin position="92"/>
        <end position="130"/>
    </location>
</feature>
<feature type="region of interest" description="Disordered" evidence="1">
    <location>
        <begin position="56"/>
        <end position="80"/>
    </location>
</feature>
<name>A0A7S4SK07_9DINO</name>
<sequence length="340" mass="37972">MASMEEWYNSSVDPRSPVSEYINTPPKGMTSPPQSKRVRRALLRDLNELGVQLEHPSWPPRKLELDEPCDISPQRGPHLPVTRNIFGDVVESPSRGASLDPEEEPKRLWAQAKKKKEYDQRRDAKAQSSGFPTAIWRPTRVSVEEATLAGRQARARGRQLRRRALSESELRNARDVLKGQTSLHAAAVADRFGMGGGTTVGVPTVIRGAGVATSEGHAGWASDASALVNFHHGHIRVVAKSGLTPLKEPLDQRQKKKKKQSADDIDHLELSESGLFKPKYPIDESVKTIRRLKKVVCPDVPRDEEEEKRQARIAATAAEEEYRRRQGLGLQSAFRMTFDT</sequence>
<reference evidence="2" key="1">
    <citation type="submission" date="2021-01" db="EMBL/GenBank/DDBJ databases">
        <authorList>
            <person name="Corre E."/>
            <person name="Pelletier E."/>
            <person name="Niang G."/>
            <person name="Scheremetjew M."/>
            <person name="Finn R."/>
            <person name="Kale V."/>
            <person name="Holt S."/>
            <person name="Cochrane G."/>
            <person name="Meng A."/>
            <person name="Brown T."/>
            <person name="Cohen L."/>
        </authorList>
    </citation>
    <scope>NUCLEOTIDE SEQUENCE</scope>
    <source>
        <strain evidence="2">CCMP3105</strain>
    </source>
</reference>
<dbReference type="EMBL" id="HBNR01072467">
    <property type="protein sequence ID" value="CAE4648089.1"/>
    <property type="molecule type" value="Transcribed_RNA"/>
</dbReference>
<dbReference type="AlphaFoldDB" id="A0A7S4SK07"/>
<feature type="region of interest" description="Disordered" evidence="1">
    <location>
        <begin position="1"/>
        <end position="36"/>
    </location>
</feature>
<accession>A0A7S4SK07</accession>
<proteinExistence type="predicted"/>
<gene>
    <name evidence="2" type="ORF">AMON00008_LOCUS51381</name>
</gene>
<feature type="compositionally biased region" description="Basic and acidic residues" evidence="1">
    <location>
        <begin position="116"/>
        <end position="125"/>
    </location>
</feature>